<evidence type="ECO:0000313" key="13">
    <source>
        <dbReference type="Proteomes" id="UP001193680"/>
    </source>
</evidence>
<keyword evidence="5 9" id="KW-0418">Kinase</keyword>
<feature type="binding site" evidence="9">
    <location>
        <position position="233"/>
    </location>
    <ligand>
        <name>Mg(2+)</name>
        <dbReference type="ChEBI" id="CHEBI:18420"/>
    </ligand>
</feature>
<dbReference type="Gene3D" id="3.90.650.10">
    <property type="entry name" value="PurM-like C-terminal domain"/>
    <property type="match status" value="1"/>
</dbReference>
<keyword evidence="4 9" id="KW-0547">Nucleotide-binding</keyword>
<gene>
    <name evidence="9 12" type="primary">selD</name>
    <name evidence="12" type="ORF">H8792_010960</name>
</gene>
<comment type="cofactor">
    <cofactor evidence="9">
        <name>Mg(2+)</name>
        <dbReference type="ChEBI" id="CHEBI:18420"/>
    </cofactor>
    <text evidence="9">Binds 1 Mg(2+) ion per monomer.</text>
</comment>
<dbReference type="CDD" id="cd02195">
    <property type="entry name" value="SelD"/>
    <property type="match status" value="1"/>
</dbReference>
<dbReference type="InterPro" id="IPR036676">
    <property type="entry name" value="PurM-like_C_sf"/>
</dbReference>
<sequence>MDTNQNGTEQLIKLTEYSHGAGCGCKISPKILDNILKTSMEIAPHPALLVGNSTKDDAAAYDLGNGTSVLSTTDFFMPIVDDPFTFGKIAATNAISDIYAMGGNPLMAIAIFGWPIDKLSPEVGQQVIEGGRAVCQAAGIPLAGGHSIDAPEPIFGLAVTGLVQNEHLKRNASAEAHCELFLTKPLGIGILTTAQKQKKIQPEHLQMAIEAMTTLNKAGSEFAKLDGVTALTDVTGFGVLGHLIEICEGSDISAQIEFARVPILPHVLNYLAQGCTPGGTGRNFDSYGHKVSGSQGQALTEDQKMILCDPQTSGGLLAVVKPESVDEFKAIAVRYDLQLEPIGRTAPKADSSHVVEVI</sequence>
<organism evidence="12 13">
    <name type="scientific">Thiomicrorhabdus heinhorstiae</name>
    <dbReference type="NCBI Taxonomy" id="2748010"/>
    <lineage>
        <taxon>Bacteria</taxon>
        <taxon>Pseudomonadati</taxon>
        <taxon>Pseudomonadota</taxon>
        <taxon>Gammaproteobacteria</taxon>
        <taxon>Thiotrichales</taxon>
        <taxon>Piscirickettsiaceae</taxon>
        <taxon>Thiomicrorhabdus</taxon>
    </lineage>
</organism>
<feature type="binding site" evidence="9">
    <location>
        <begin position="145"/>
        <end position="147"/>
    </location>
    <ligand>
        <name>ATP</name>
        <dbReference type="ChEBI" id="CHEBI:30616"/>
        <note>ligand shared between dimeric partners</note>
    </ligand>
</feature>
<evidence type="ECO:0000256" key="1">
    <source>
        <dbReference type="ARBA" id="ARBA00008026"/>
    </source>
</evidence>
<feature type="binding site" evidence="9">
    <location>
        <position position="97"/>
    </location>
    <ligand>
        <name>Mg(2+)</name>
        <dbReference type="ChEBI" id="CHEBI:18420"/>
    </ligand>
</feature>
<evidence type="ECO:0000256" key="4">
    <source>
        <dbReference type="ARBA" id="ARBA00022741"/>
    </source>
</evidence>
<evidence type="ECO:0000256" key="2">
    <source>
        <dbReference type="ARBA" id="ARBA00022679"/>
    </source>
</evidence>
<protein>
    <recommendedName>
        <fullName evidence="9">Selenide, water dikinase</fullName>
        <ecNumber evidence="9">2.7.9.3</ecNumber>
    </recommendedName>
    <alternativeName>
        <fullName evidence="9">Selenium donor protein</fullName>
    </alternativeName>
    <alternativeName>
        <fullName evidence="9">Selenophosphate synthase</fullName>
    </alternativeName>
</protein>
<evidence type="ECO:0000256" key="5">
    <source>
        <dbReference type="ARBA" id="ARBA00022777"/>
    </source>
</evidence>
<dbReference type="InterPro" id="IPR023061">
    <property type="entry name" value="SelD_I"/>
</dbReference>
<feature type="domain" description="PurM-like C-terminal" evidence="11">
    <location>
        <begin position="178"/>
        <end position="353"/>
    </location>
</feature>
<dbReference type="Pfam" id="PF00586">
    <property type="entry name" value="AIRS"/>
    <property type="match status" value="1"/>
</dbReference>
<evidence type="ECO:0000256" key="3">
    <source>
        <dbReference type="ARBA" id="ARBA00022723"/>
    </source>
</evidence>
<keyword evidence="8 9" id="KW-0711">Selenium</keyword>
<reference evidence="12 13" key="2">
    <citation type="submission" date="2020-11" db="EMBL/GenBank/DDBJ databases">
        <title>Sulfur oxidizing isolate from Hospital Hole Sinkhole.</title>
        <authorList>
            <person name="Scott K.M."/>
        </authorList>
    </citation>
    <scope>NUCLEOTIDE SEQUENCE [LARGE SCALE GENOMIC DNA]</scope>
    <source>
        <strain evidence="12 13">HH1</strain>
    </source>
</reference>
<dbReference type="Pfam" id="PF02769">
    <property type="entry name" value="AIRS_C"/>
    <property type="match status" value="1"/>
</dbReference>
<dbReference type="InterPro" id="IPR016188">
    <property type="entry name" value="PurM-like_N"/>
</dbReference>
<feature type="binding site" description="in other chain" evidence="9">
    <location>
        <begin position="54"/>
        <end position="56"/>
    </location>
    <ligand>
        <name>ATP</name>
        <dbReference type="ChEBI" id="CHEBI:30616"/>
        <note>ligand shared between dimeric partners</note>
    </ligand>
</feature>
<feature type="binding site" description="in other chain" evidence="9">
    <location>
        <position position="97"/>
    </location>
    <ligand>
        <name>ATP</name>
        <dbReference type="ChEBI" id="CHEBI:30616"/>
        <note>ligand shared between dimeric partners</note>
    </ligand>
</feature>
<dbReference type="NCBIfam" id="NF002098">
    <property type="entry name" value="PRK00943.1"/>
    <property type="match status" value="1"/>
</dbReference>
<feature type="binding site" evidence="9">
    <location>
        <position position="57"/>
    </location>
    <ligand>
        <name>Mg(2+)</name>
        <dbReference type="ChEBI" id="CHEBI:18420"/>
    </ligand>
</feature>
<dbReference type="Gene3D" id="3.30.1330.10">
    <property type="entry name" value="PurM-like, N-terminal domain"/>
    <property type="match status" value="1"/>
</dbReference>
<dbReference type="NCBIfam" id="TIGR00476">
    <property type="entry name" value="selD"/>
    <property type="match status" value="1"/>
</dbReference>
<dbReference type="InterPro" id="IPR004536">
    <property type="entry name" value="SPS/SelD"/>
</dbReference>
<keyword evidence="3 9" id="KW-0479">Metal-binding</keyword>
<accession>A0ABS0C3M0</accession>
<comment type="function">
    <text evidence="9">Synthesizes selenophosphate from selenide and ATP.</text>
</comment>
<dbReference type="InterPro" id="IPR036921">
    <property type="entry name" value="PurM-like_N_sf"/>
</dbReference>
<dbReference type="GO" id="GO:0004756">
    <property type="term" value="F:selenide, water dikinase activity"/>
    <property type="evidence" value="ECO:0007669"/>
    <property type="project" value="UniProtKB-EC"/>
</dbReference>
<comment type="catalytic activity">
    <reaction evidence="9">
        <text>hydrogenselenide + ATP + H2O = selenophosphate + AMP + phosphate + 2 H(+)</text>
        <dbReference type="Rhea" id="RHEA:18737"/>
        <dbReference type="ChEBI" id="CHEBI:15377"/>
        <dbReference type="ChEBI" id="CHEBI:15378"/>
        <dbReference type="ChEBI" id="CHEBI:16144"/>
        <dbReference type="ChEBI" id="CHEBI:29317"/>
        <dbReference type="ChEBI" id="CHEBI:30616"/>
        <dbReference type="ChEBI" id="CHEBI:43474"/>
        <dbReference type="ChEBI" id="CHEBI:456215"/>
        <dbReference type="EC" id="2.7.9.3"/>
    </reaction>
</comment>
<dbReference type="EC" id="2.7.9.3" evidence="9"/>
<keyword evidence="6 9" id="KW-0067">ATP-binding</keyword>
<evidence type="ECO:0000259" key="11">
    <source>
        <dbReference type="Pfam" id="PF02769"/>
    </source>
</evidence>
<evidence type="ECO:0000256" key="7">
    <source>
        <dbReference type="ARBA" id="ARBA00022842"/>
    </source>
</evidence>
<dbReference type="EMBL" id="JACBGI020000029">
    <property type="protein sequence ID" value="MBF6058862.1"/>
    <property type="molecule type" value="Genomic_DNA"/>
</dbReference>
<proteinExistence type="inferred from homology"/>
<evidence type="ECO:0000259" key="10">
    <source>
        <dbReference type="Pfam" id="PF00586"/>
    </source>
</evidence>
<keyword evidence="2 9" id="KW-0808">Transferase</keyword>
<keyword evidence="13" id="KW-1185">Reference proteome</keyword>
<comment type="similarity">
    <text evidence="1 9">Belongs to the selenophosphate synthase 1 family. Class I subfamily.</text>
</comment>
<feature type="site" description="Important for catalytic activity" evidence="9">
    <location>
        <position position="26"/>
    </location>
</feature>
<comment type="subunit">
    <text evidence="9">Homodimer.</text>
</comment>
<evidence type="ECO:0000256" key="9">
    <source>
        <dbReference type="HAMAP-Rule" id="MF_00625"/>
    </source>
</evidence>
<dbReference type="Proteomes" id="UP001193680">
    <property type="component" value="Unassembled WGS sequence"/>
</dbReference>
<comment type="caution">
    <text evidence="12">The sequence shown here is derived from an EMBL/GenBank/DDBJ whole genome shotgun (WGS) entry which is preliminary data.</text>
</comment>
<dbReference type="PANTHER" id="PTHR10256:SF0">
    <property type="entry name" value="INACTIVE SELENIDE, WATER DIKINASE-LIKE PROTEIN-RELATED"/>
    <property type="match status" value="1"/>
</dbReference>
<evidence type="ECO:0000256" key="8">
    <source>
        <dbReference type="ARBA" id="ARBA00023266"/>
    </source>
</evidence>
<dbReference type="SUPFAM" id="SSF55326">
    <property type="entry name" value="PurM N-terminal domain-like"/>
    <property type="match status" value="1"/>
</dbReference>
<keyword evidence="7 9" id="KW-0460">Magnesium</keyword>
<feature type="binding site" description="in other chain" evidence="9">
    <location>
        <position position="26"/>
    </location>
    <ligand>
        <name>ATP</name>
        <dbReference type="ChEBI" id="CHEBI:30616"/>
        <note>ligand shared between dimeric partners</note>
    </ligand>
</feature>
<dbReference type="PIRSF" id="PIRSF036407">
    <property type="entry name" value="Selenphspht_syn"/>
    <property type="match status" value="1"/>
</dbReference>
<dbReference type="SUPFAM" id="SSF56042">
    <property type="entry name" value="PurM C-terminal domain-like"/>
    <property type="match status" value="1"/>
</dbReference>
<feature type="active site" evidence="9">
    <location>
        <position position="23"/>
    </location>
</feature>
<name>A0ABS0C3M0_9GAMM</name>
<evidence type="ECO:0000256" key="6">
    <source>
        <dbReference type="ARBA" id="ARBA00022840"/>
    </source>
</evidence>
<dbReference type="PANTHER" id="PTHR10256">
    <property type="entry name" value="SELENIDE, WATER DIKINASE"/>
    <property type="match status" value="1"/>
</dbReference>
<feature type="binding site" description="in other chain" evidence="9">
    <location>
        <position position="74"/>
    </location>
    <ligand>
        <name>ATP</name>
        <dbReference type="ChEBI" id="CHEBI:30616"/>
        <note>ligand shared between dimeric partners</note>
    </ligand>
</feature>
<feature type="domain" description="PurM-like N-terminal" evidence="10">
    <location>
        <begin position="56"/>
        <end position="163"/>
    </location>
</feature>
<dbReference type="InterPro" id="IPR010918">
    <property type="entry name" value="PurM-like_C_dom"/>
</dbReference>
<evidence type="ECO:0000313" key="12">
    <source>
        <dbReference type="EMBL" id="MBF6058862.1"/>
    </source>
</evidence>
<dbReference type="HAMAP" id="MF_00625">
    <property type="entry name" value="SelD"/>
    <property type="match status" value="1"/>
</dbReference>
<dbReference type="RefSeq" id="WP_185979007.1">
    <property type="nucleotide sequence ID" value="NZ_JACBGI020000029.1"/>
</dbReference>
<reference evidence="12 13" key="1">
    <citation type="submission" date="2020-06" db="EMBL/GenBank/DDBJ databases">
        <authorList>
            <person name="Scott K."/>
        </authorList>
    </citation>
    <scope>NUCLEOTIDE SEQUENCE [LARGE SCALE GENOMIC DNA]</scope>
    <source>
        <strain evidence="12 13">HH1</strain>
    </source>
</reference>